<dbReference type="PANTHER" id="PTHR10715">
    <property type="entry name" value="60S RIBOSOMAL PROTEIN L6"/>
    <property type="match status" value="1"/>
</dbReference>
<dbReference type="GO" id="GO:0000027">
    <property type="term" value="P:ribosomal large subunit assembly"/>
    <property type="evidence" value="ECO:0007669"/>
    <property type="project" value="TreeGrafter"/>
</dbReference>
<comment type="similarity">
    <text evidence="1">Belongs to the eukaryotic ribosomal protein eL6 family.</text>
</comment>
<evidence type="ECO:0000313" key="6">
    <source>
        <dbReference type="Proteomes" id="UP000054937"/>
    </source>
</evidence>
<dbReference type="EMBL" id="LDAU01000121">
    <property type="protein sequence ID" value="KRX04131.1"/>
    <property type="molecule type" value="Genomic_DNA"/>
</dbReference>
<evidence type="ECO:0000313" key="5">
    <source>
        <dbReference type="EMBL" id="KRX04131.1"/>
    </source>
</evidence>
<evidence type="ECO:0000256" key="4">
    <source>
        <dbReference type="SAM" id="MobiDB-lite"/>
    </source>
</evidence>
<comment type="caution">
    <text evidence="5">The sequence shown here is derived from an EMBL/GenBank/DDBJ whole genome shotgun (WGS) entry which is preliminary data.</text>
</comment>
<dbReference type="Pfam" id="PF01159">
    <property type="entry name" value="Ribosomal_L6e"/>
    <property type="match status" value="1"/>
</dbReference>
<dbReference type="InterPro" id="IPR014722">
    <property type="entry name" value="Rib_uL2_dom2"/>
</dbReference>
<dbReference type="Gene3D" id="2.30.30.30">
    <property type="match status" value="1"/>
</dbReference>
<dbReference type="FunCoup" id="A0A0V0QP22">
    <property type="interactions" value="442"/>
</dbReference>
<evidence type="ECO:0000256" key="3">
    <source>
        <dbReference type="ARBA" id="ARBA00023274"/>
    </source>
</evidence>
<reference evidence="5 6" key="1">
    <citation type="journal article" date="2015" name="Sci. Rep.">
        <title>Genome of the facultative scuticociliatosis pathogen Pseudocohnilembus persalinus provides insight into its virulence through horizontal gene transfer.</title>
        <authorList>
            <person name="Xiong J."/>
            <person name="Wang G."/>
            <person name="Cheng J."/>
            <person name="Tian M."/>
            <person name="Pan X."/>
            <person name="Warren A."/>
            <person name="Jiang C."/>
            <person name="Yuan D."/>
            <person name="Miao W."/>
        </authorList>
    </citation>
    <scope>NUCLEOTIDE SEQUENCE [LARGE SCALE GENOMIC DNA]</scope>
    <source>
        <strain evidence="5">36N120E</strain>
    </source>
</reference>
<organism evidence="5 6">
    <name type="scientific">Pseudocohnilembus persalinus</name>
    <name type="common">Ciliate</name>
    <dbReference type="NCBI Taxonomy" id="266149"/>
    <lineage>
        <taxon>Eukaryota</taxon>
        <taxon>Sar</taxon>
        <taxon>Alveolata</taxon>
        <taxon>Ciliophora</taxon>
        <taxon>Intramacronucleata</taxon>
        <taxon>Oligohymenophorea</taxon>
        <taxon>Scuticociliatia</taxon>
        <taxon>Philasterida</taxon>
        <taxon>Pseudocohnilembidae</taxon>
        <taxon>Pseudocohnilembus</taxon>
    </lineage>
</organism>
<dbReference type="OMA" id="KWYNADD"/>
<dbReference type="InterPro" id="IPR008991">
    <property type="entry name" value="Translation_prot_SH3-like_sf"/>
</dbReference>
<dbReference type="OrthoDB" id="2436667at2759"/>
<dbReference type="GO" id="GO:0002181">
    <property type="term" value="P:cytoplasmic translation"/>
    <property type="evidence" value="ECO:0007669"/>
    <property type="project" value="TreeGrafter"/>
</dbReference>
<keyword evidence="3" id="KW-0687">Ribonucleoprotein</keyword>
<dbReference type="GO" id="GO:0003735">
    <property type="term" value="F:structural constituent of ribosome"/>
    <property type="evidence" value="ECO:0007669"/>
    <property type="project" value="InterPro"/>
</dbReference>
<proteinExistence type="inferred from homology"/>
<dbReference type="GO" id="GO:0022625">
    <property type="term" value="C:cytosolic large ribosomal subunit"/>
    <property type="evidence" value="ECO:0007669"/>
    <property type="project" value="TreeGrafter"/>
</dbReference>
<dbReference type="InterPro" id="IPR000915">
    <property type="entry name" value="60S_ribosomal_eL6"/>
</dbReference>
<protein>
    <submittedName>
        <fullName evidence="5">Translation protein SH3-like domain</fullName>
    </submittedName>
</protein>
<evidence type="ECO:0000256" key="2">
    <source>
        <dbReference type="ARBA" id="ARBA00022980"/>
    </source>
</evidence>
<feature type="region of interest" description="Disordered" evidence="4">
    <location>
        <begin position="132"/>
        <end position="152"/>
    </location>
</feature>
<dbReference type="SUPFAM" id="SSF50104">
    <property type="entry name" value="Translation proteins SH3-like domain"/>
    <property type="match status" value="1"/>
</dbReference>
<dbReference type="InParanoid" id="A0A0V0QP22"/>
<dbReference type="AlphaFoldDB" id="A0A0V0QP22"/>
<dbReference type="Proteomes" id="UP000054937">
    <property type="component" value="Unassembled WGS sequence"/>
</dbReference>
<dbReference type="GO" id="GO:0003723">
    <property type="term" value="F:RNA binding"/>
    <property type="evidence" value="ECO:0007669"/>
    <property type="project" value="TreeGrafter"/>
</dbReference>
<dbReference type="PANTHER" id="PTHR10715:SF0">
    <property type="entry name" value="LARGE RIBOSOMAL SUBUNIT PROTEIN EL6"/>
    <property type="match status" value="1"/>
</dbReference>
<feature type="compositionally biased region" description="Basic and acidic residues" evidence="4">
    <location>
        <begin position="132"/>
        <end position="151"/>
    </location>
</feature>
<dbReference type="FunFam" id="2.30.30.30:FF:000014">
    <property type="entry name" value="60S ribosomal protein L6"/>
    <property type="match status" value="1"/>
</dbReference>
<dbReference type="CDD" id="cd13156">
    <property type="entry name" value="KOW_RPL6"/>
    <property type="match status" value="1"/>
</dbReference>
<sequence>MAPVDKKSTKRTRQINKWYSDEDEKRPFVRRQRQPKATTLRQSITPGTVLILLGGRFRGKRVVFLKQLSSGLLLVTGPYKINGVPLKRVNQAYVQPTSTKVDVKGVDVAKIDDDFFKRVRANTTRANLFKADPKRSEEVKQQDEANKKERISQQSGVDKALLANIKSTNFLAKYLSSRFTITNNMKVHELKW</sequence>
<keyword evidence="2" id="KW-0689">Ribosomal protein</keyword>
<gene>
    <name evidence="5" type="ORF">PPERSA_08346</name>
</gene>
<name>A0A0V0QP22_PSEPJ</name>
<accession>A0A0V0QP22</accession>
<dbReference type="InterPro" id="IPR041997">
    <property type="entry name" value="Ribosomal_eL6_KOW"/>
</dbReference>
<evidence type="ECO:0000256" key="1">
    <source>
        <dbReference type="ARBA" id="ARBA00010592"/>
    </source>
</evidence>
<keyword evidence="6" id="KW-1185">Reference proteome</keyword>